<accession>A0ABQ5GGC7</accession>
<comment type="caution">
    <text evidence="1">The sequence shown here is derived from an EMBL/GenBank/DDBJ whole genome shotgun (WGS) entry which is preliminary data.</text>
</comment>
<dbReference type="Proteomes" id="UP001151760">
    <property type="component" value="Unassembled WGS sequence"/>
</dbReference>
<reference evidence="1" key="1">
    <citation type="journal article" date="2022" name="Int. J. Mol. Sci.">
        <title>Draft Genome of Tanacetum Coccineum: Genomic Comparison of Closely Related Tanacetum-Family Plants.</title>
        <authorList>
            <person name="Yamashiro T."/>
            <person name="Shiraishi A."/>
            <person name="Nakayama K."/>
            <person name="Satake H."/>
        </authorList>
    </citation>
    <scope>NUCLEOTIDE SEQUENCE</scope>
</reference>
<protein>
    <submittedName>
        <fullName evidence="1">Uncharacterized protein</fullName>
    </submittedName>
</protein>
<evidence type="ECO:0000313" key="1">
    <source>
        <dbReference type="EMBL" id="GJT74792.1"/>
    </source>
</evidence>
<keyword evidence="2" id="KW-1185">Reference proteome</keyword>
<gene>
    <name evidence="1" type="ORF">Tco_1041517</name>
</gene>
<organism evidence="1 2">
    <name type="scientific">Tanacetum coccineum</name>
    <dbReference type="NCBI Taxonomy" id="301880"/>
    <lineage>
        <taxon>Eukaryota</taxon>
        <taxon>Viridiplantae</taxon>
        <taxon>Streptophyta</taxon>
        <taxon>Embryophyta</taxon>
        <taxon>Tracheophyta</taxon>
        <taxon>Spermatophyta</taxon>
        <taxon>Magnoliopsida</taxon>
        <taxon>eudicotyledons</taxon>
        <taxon>Gunneridae</taxon>
        <taxon>Pentapetalae</taxon>
        <taxon>asterids</taxon>
        <taxon>campanulids</taxon>
        <taxon>Asterales</taxon>
        <taxon>Asteraceae</taxon>
        <taxon>Asteroideae</taxon>
        <taxon>Anthemideae</taxon>
        <taxon>Anthemidinae</taxon>
        <taxon>Tanacetum</taxon>
    </lineage>
</organism>
<reference evidence="1" key="2">
    <citation type="submission" date="2022-01" db="EMBL/GenBank/DDBJ databases">
        <authorList>
            <person name="Yamashiro T."/>
            <person name="Shiraishi A."/>
            <person name="Satake H."/>
            <person name="Nakayama K."/>
        </authorList>
    </citation>
    <scope>NUCLEOTIDE SEQUENCE</scope>
</reference>
<proteinExistence type="predicted"/>
<evidence type="ECO:0000313" key="2">
    <source>
        <dbReference type="Proteomes" id="UP001151760"/>
    </source>
</evidence>
<dbReference type="EMBL" id="BQNB010018471">
    <property type="protein sequence ID" value="GJT74792.1"/>
    <property type="molecule type" value="Genomic_DNA"/>
</dbReference>
<name>A0ABQ5GGC7_9ASTR</name>
<sequence length="256" mass="28844">MLFQVLEVEMVCNPPWRYLSGPRLSSPQANGYVWLVQEGTALGKDIIKSVDGCNGLPKFIRDLSLAMFHLWWLLHVAVKEYAFGFKVLLFNPLIVATSRYVVPTGKDNVIVSAGRTKVIPAGSCMIKSLKLPKSGNQLRFLIQRVPSGRTSNALSIPRRFSALMFSSLIASKLGFKDLYVFWVKDGNEFTIITLREFLTNELSHVQLFSDQGLLKTFLISETSTLCAIRIVSQNFKERTLLLLIRGLVWYSSVHKA</sequence>